<dbReference type="STRING" id="6832.A0A553NQ99"/>
<dbReference type="AlphaFoldDB" id="A0A553NQ99"/>
<dbReference type="FunFam" id="2.60.40.10:FF:000129">
    <property type="entry name" value="CLUMA_CG018772, isoform A"/>
    <property type="match status" value="1"/>
</dbReference>
<proteinExistence type="predicted"/>
<comment type="caution">
    <text evidence="3">The sequence shown here is derived from an EMBL/GenBank/DDBJ whole genome shotgun (WGS) entry which is preliminary data.</text>
</comment>
<gene>
    <name evidence="3" type="ORF">TCAL_05961</name>
</gene>
<feature type="domain" description="Ig-like" evidence="2">
    <location>
        <begin position="187"/>
        <end position="279"/>
    </location>
</feature>
<evidence type="ECO:0000313" key="4">
    <source>
        <dbReference type="Proteomes" id="UP000318571"/>
    </source>
</evidence>
<evidence type="ECO:0000313" key="3">
    <source>
        <dbReference type="EMBL" id="TRY67597.1"/>
    </source>
</evidence>
<dbReference type="InterPro" id="IPR013098">
    <property type="entry name" value="Ig_I-set"/>
</dbReference>
<feature type="region of interest" description="Disordered" evidence="1">
    <location>
        <begin position="42"/>
        <end position="82"/>
    </location>
</feature>
<dbReference type="InterPro" id="IPR036179">
    <property type="entry name" value="Ig-like_dom_sf"/>
</dbReference>
<dbReference type="InterPro" id="IPR013783">
    <property type="entry name" value="Ig-like_fold"/>
</dbReference>
<dbReference type="SUPFAM" id="SSF48726">
    <property type="entry name" value="Immunoglobulin"/>
    <property type="match status" value="2"/>
</dbReference>
<reference evidence="3 4" key="1">
    <citation type="journal article" date="2018" name="Nat. Ecol. Evol.">
        <title>Genomic signatures of mitonuclear coevolution across populations of Tigriopus californicus.</title>
        <authorList>
            <person name="Barreto F.S."/>
            <person name="Watson E.T."/>
            <person name="Lima T.G."/>
            <person name="Willett C.S."/>
            <person name="Edmands S."/>
            <person name="Li W."/>
            <person name="Burton R.S."/>
        </authorList>
    </citation>
    <scope>NUCLEOTIDE SEQUENCE [LARGE SCALE GENOMIC DNA]</scope>
    <source>
        <strain evidence="3 4">San Diego</strain>
    </source>
</reference>
<dbReference type="OMA" id="SIMARPR"/>
<evidence type="ECO:0000259" key="2">
    <source>
        <dbReference type="PROSITE" id="PS50835"/>
    </source>
</evidence>
<dbReference type="PANTHER" id="PTHR23279">
    <property type="entry name" value="DEFECTIVE PROBOSCIS EXTENSION RESPONSE DPR -RELATED"/>
    <property type="match status" value="1"/>
</dbReference>
<dbReference type="EMBL" id="VCGU01000011">
    <property type="protein sequence ID" value="TRY67597.1"/>
    <property type="molecule type" value="Genomic_DNA"/>
</dbReference>
<sequence>MTKQEQDTNRSWVGNNETFEVRAWSYHHRDEKIQADINKLYDTHPTPSHSVSPEDDNIGRIRSHHHGYREQPSPPSVSDGDSVPVFDLNNSPNVTAVLDKTAILNCRVKDVGNKTVSWVRYSDTHLLTIGRLTYTSDLRFKAIHKMFSEDYLLQIKPVTHRDAGQYQCQISTTPPTSHTVTLSVAEPKTSILGGPDIHLKEGSTMNLTCVIEDSPEPPSYIFWRHNDAIISYDSPRGGVSVITEKGDTTASFLVVQHTKPSDSGTYSCSPSLGQTVSVNVHVLRGEYIGARKGTNAGHSIMARPRNALLMLPRLLLPGMLNFLLVMLVSQSTQQVS</sequence>
<dbReference type="Pfam" id="PF13927">
    <property type="entry name" value="Ig_3"/>
    <property type="match status" value="1"/>
</dbReference>
<dbReference type="SMART" id="SM00409">
    <property type="entry name" value="IG"/>
    <property type="match status" value="2"/>
</dbReference>
<organism evidence="3 4">
    <name type="scientific">Tigriopus californicus</name>
    <name type="common">Marine copepod</name>
    <dbReference type="NCBI Taxonomy" id="6832"/>
    <lineage>
        <taxon>Eukaryota</taxon>
        <taxon>Metazoa</taxon>
        <taxon>Ecdysozoa</taxon>
        <taxon>Arthropoda</taxon>
        <taxon>Crustacea</taxon>
        <taxon>Multicrustacea</taxon>
        <taxon>Hexanauplia</taxon>
        <taxon>Copepoda</taxon>
        <taxon>Harpacticoida</taxon>
        <taxon>Harpacticidae</taxon>
        <taxon>Tigriopus</taxon>
    </lineage>
</organism>
<name>A0A553NQ99_TIGCA</name>
<dbReference type="InterPro" id="IPR003599">
    <property type="entry name" value="Ig_sub"/>
</dbReference>
<dbReference type="InterPro" id="IPR037448">
    <property type="entry name" value="Zig-8"/>
</dbReference>
<dbReference type="PANTHER" id="PTHR23279:SF36">
    <property type="entry name" value="DEFECTIVE PROBOSCIS EXTENSION RESPONSE 9, ISOFORM A"/>
    <property type="match status" value="1"/>
</dbReference>
<dbReference type="Pfam" id="PF07679">
    <property type="entry name" value="I-set"/>
    <property type="match status" value="1"/>
</dbReference>
<accession>A0A553NQ99</accession>
<dbReference type="SMART" id="SM00408">
    <property type="entry name" value="IGc2"/>
    <property type="match status" value="2"/>
</dbReference>
<dbReference type="GO" id="GO:0050808">
    <property type="term" value="P:synapse organization"/>
    <property type="evidence" value="ECO:0007669"/>
    <property type="project" value="TreeGrafter"/>
</dbReference>
<protein>
    <recommendedName>
        <fullName evidence="2">Ig-like domain-containing protein</fullName>
    </recommendedName>
</protein>
<dbReference type="FunFam" id="2.60.40.10:FF:000533">
    <property type="entry name" value="Uncharacterized protein, isoform A"/>
    <property type="match status" value="1"/>
</dbReference>
<keyword evidence="4" id="KW-1185">Reference proteome</keyword>
<dbReference type="Proteomes" id="UP000318571">
    <property type="component" value="Chromosome 4"/>
</dbReference>
<dbReference type="PROSITE" id="PS50835">
    <property type="entry name" value="IG_LIKE"/>
    <property type="match status" value="2"/>
</dbReference>
<feature type="domain" description="Ig-like" evidence="2">
    <location>
        <begin position="84"/>
        <end position="183"/>
    </location>
</feature>
<dbReference type="InterPro" id="IPR003598">
    <property type="entry name" value="Ig_sub2"/>
</dbReference>
<dbReference type="GO" id="GO:0032589">
    <property type="term" value="C:neuron projection membrane"/>
    <property type="evidence" value="ECO:0007669"/>
    <property type="project" value="TreeGrafter"/>
</dbReference>
<evidence type="ECO:0000256" key="1">
    <source>
        <dbReference type="SAM" id="MobiDB-lite"/>
    </source>
</evidence>
<dbReference type="InterPro" id="IPR007110">
    <property type="entry name" value="Ig-like_dom"/>
</dbReference>
<dbReference type="Gene3D" id="2.60.40.10">
    <property type="entry name" value="Immunoglobulins"/>
    <property type="match status" value="2"/>
</dbReference>